<dbReference type="UniPathway" id="UPA00031">
    <property type="reaction ID" value="UER00010"/>
</dbReference>
<dbReference type="NCBIfam" id="TIGR01855">
    <property type="entry name" value="IMP_synth_hisH"/>
    <property type="match status" value="1"/>
</dbReference>
<comment type="catalytic activity">
    <reaction evidence="8">
        <text>5-[(5-phospho-1-deoxy-D-ribulos-1-ylimino)methylamino]-1-(5-phospho-beta-D-ribosyl)imidazole-4-carboxamide + L-glutamine = D-erythro-1-(imidazol-4-yl)glycerol 3-phosphate + 5-amino-1-(5-phospho-beta-D-ribosyl)imidazole-4-carboxamide + L-glutamate + H(+)</text>
        <dbReference type="Rhea" id="RHEA:24793"/>
        <dbReference type="ChEBI" id="CHEBI:15378"/>
        <dbReference type="ChEBI" id="CHEBI:29985"/>
        <dbReference type="ChEBI" id="CHEBI:58278"/>
        <dbReference type="ChEBI" id="CHEBI:58359"/>
        <dbReference type="ChEBI" id="CHEBI:58475"/>
        <dbReference type="ChEBI" id="CHEBI:58525"/>
        <dbReference type="EC" id="4.3.2.10"/>
    </reaction>
</comment>
<sequence length="203" mass="21738">MRVAIVSTGVANVASVKAAFDRCGAESFLTHSGSEVESASHVMLPGVGAFGPGMKALRDHQLVDALVSRVAEDRPTMSICLGLQLLGQTSEETPGVGGLGVFEAHAQRFPDTVRVPHFGWNEVVAPEGARFLETGFAYFANSYRWTDVPKCIDGKSSLVATTTYDSIFYSAVESGNLLACQFHPELSGPWGLALIKRWLEASC</sequence>
<evidence type="ECO:0000256" key="4">
    <source>
        <dbReference type="ARBA" id="ARBA00022801"/>
    </source>
</evidence>
<evidence type="ECO:0000313" key="12">
    <source>
        <dbReference type="EMBL" id="QED27230.1"/>
    </source>
</evidence>
<proteinExistence type="predicted"/>
<feature type="active site" evidence="10">
    <location>
        <position position="185"/>
    </location>
</feature>
<evidence type="ECO:0000259" key="11">
    <source>
        <dbReference type="Pfam" id="PF00117"/>
    </source>
</evidence>
<dbReference type="Gene3D" id="3.40.50.880">
    <property type="match status" value="1"/>
</dbReference>
<comment type="pathway">
    <text evidence="1">Amino-acid biosynthesis; L-histidine biosynthesis; L-histidine from 5-phospho-alpha-D-ribose 1-diphosphate: step 5/9.</text>
</comment>
<accession>A0A5B8XNL2</accession>
<reference evidence="12 13" key="1">
    <citation type="submission" date="2019-08" db="EMBL/GenBank/DDBJ databases">
        <authorList>
            <person name="Liang Q."/>
        </authorList>
    </citation>
    <scope>NUCLEOTIDE SEQUENCE [LARGE SCALE GENOMIC DNA]</scope>
    <source>
        <strain evidence="12 13">V1718</strain>
    </source>
</reference>
<dbReference type="RefSeq" id="WP_146958915.1">
    <property type="nucleotide sequence ID" value="NZ_CP042467.1"/>
</dbReference>
<dbReference type="InterPro" id="IPR017926">
    <property type="entry name" value="GATASE"/>
</dbReference>
<organism evidence="12 13">
    <name type="scientific">Microvenator marinus</name>
    <dbReference type="NCBI Taxonomy" id="2600177"/>
    <lineage>
        <taxon>Bacteria</taxon>
        <taxon>Deltaproteobacteria</taxon>
        <taxon>Bradymonadales</taxon>
        <taxon>Microvenatoraceae</taxon>
        <taxon>Microvenator</taxon>
    </lineage>
</organism>
<dbReference type="PROSITE" id="PS51273">
    <property type="entry name" value="GATASE_TYPE_1"/>
    <property type="match status" value="1"/>
</dbReference>
<evidence type="ECO:0000256" key="10">
    <source>
        <dbReference type="PIRSR" id="PIRSR000495-1"/>
    </source>
</evidence>
<dbReference type="KEGG" id="bbae:FRD01_08240"/>
<dbReference type="InterPro" id="IPR010139">
    <property type="entry name" value="Imidazole-glycPsynth_HisH"/>
</dbReference>
<evidence type="ECO:0000256" key="1">
    <source>
        <dbReference type="ARBA" id="ARBA00005091"/>
    </source>
</evidence>
<evidence type="ECO:0000256" key="3">
    <source>
        <dbReference type="ARBA" id="ARBA00022605"/>
    </source>
</evidence>
<dbReference type="GO" id="GO:0000107">
    <property type="term" value="F:imidazoleglycerol-phosphate synthase activity"/>
    <property type="evidence" value="ECO:0007669"/>
    <property type="project" value="TreeGrafter"/>
</dbReference>
<dbReference type="EMBL" id="CP042467">
    <property type="protein sequence ID" value="QED27230.1"/>
    <property type="molecule type" value="Genomic_DNA"/>
</dbReference>
<feature type="active site" evidence="10">
    <location>
        <position position="183"/>
    </location>
</feature>
<dbReference type="PANTHER" id="PTHR42701:SF1">
    <property type="entry name" value="IMIDAZOLE GLYCEROL PHOSPHATE SYNTHASE SUBUNIT HISH"/>
    <property type="match status" value="1"/>
</dbReference>
<keyword evidence="13" id="KW-1185">Reference proteome</keyword>
<gene>
    <name evidence="12" type="primary">hisH</name>
    <name evidence="12" type="ORF">FRD01_08240</name>
</gene>
<keyword evidence="3" id="KW-0028">Amino-acid biosynthesis</keyword>
<name>A0A5B8XNL2_9DELT</name>
<protein>
    <submittedName>
        <fullName evidence="12">Imidazole glycerol phosphate synthase subunit HisH</fullName>
    </submittedName>
</protein>
<dbReference type="InterPro" id="IPR029062">
    <property type="entry name" value="Class_I_gatase-like"/>
</dbReference>
<dbReference type="Pfam" id="PF00117">
    <property type="entry name" value="GATase"/>
    <property type="match status" value="1"/>
</dbReference>
<evidence type="ECO:0000256" key="6">
    <source>
        <dbReference type="ARBA" id="ARBA00023102"/>
    </source>
</evidence>
<evidence type="ECO:0000313" key="13">
    <source>
        <dbReference type="Proteomes" id="UP000321595"/>
    </source>
</evidence>
<dbReference type="GO" id="GO:0004359">
    <property type="term" value="F:glutaminase activity"/>
    <property type="evidence" value="ECO:0007669"/>
    <property type="project" value="UniProtKB-EC"/>
</dbReference>
<dbReference type="GO" id="GO:0016829">
    <property type="term" value="F:lyase activity"/>
    <property type="evidence" value="ECO:0007669"/>
    <property type="project" value="UniProtKB-KW"/>
</dbReference>
<evidence type="ECO:0000256" key="2">
    <source>
        <dbReference type="ARBA" id="ARBA00011152"/>
    </source>
</evidence>
<keyword evidence="5" id="KW-0315">Glutamine amidotransferase</keyword>
<dbReference type="OrthoDB" id="9807749at2"/>
<evidence type="ECO:0000256" key="9">
    <source>
        <dbReference type="ARBA" id="ARBA00049534"/>
    </source>
</evidence>
<evidence type="ECO:0000256" key="7">
    <source>
        <dbReference type="ARBA" id="ARBA00023239"/>
    </source>
</evidence>
<feature type="domain" description="Glutamine amidotransferase" evidence="11">
    <location>
        <begin position="43"/>
        <end position="194"/>
    </location>
</feature>
<dbReference type="SUPFAM" id="SSF52317">
    <property type="entry name" value="Class I glutamine amidotransferase-like"/>
    <property type="match status" value="1"/>
</dbReference>
<dbReference type="GO" id="GO:0000105">
    <property type="term" value="P:L-histidine biosynthetic process"/>
    <property type="evidence" value="ECO:0007669"/>
    <property type="project" value="UniProtKB-UniPathway"/>
</dbReference>
<comment type="catalytic activity">
    <reaction evidence="9">
        <text>L-glutamine + H2O = L-glutamate + NH4(+)</text>
        <dbReference type="Rhea" id="RHEA:15889"/>
        <dbReference type="ChEBI" id="CHEBI:15377"/>
        <dbReference type="ChEBI" id="CHEBI:28938"/>
        <dbReference type="ChEBI" id="CHEBI:29985"/>
        <dbReference type="ChEBI" id="CHEBI:58359"/>
        <dbReference type="EC" id="3.5.1.2"/>
    </reaction>
</comment>
<keyword evidence="4" id="KW-0378">Hydrolase</keyword>
<evidence type="ECO:0000256" key="8">
    <source>
        <dbReference type="ARBA" id="ARBA00047838"/>
    </source>
</evidence>
<dbReference type="PIRSF" id="PIRSF000495">
    <property type="entry name" value="Amidotransf_hisH"/>
    <property type="match status" value="1"/>
</dbReference>
<dbReference type="AlphaFoldDB" id="A0A5B8XNL2"/>
<dbReference type="Proteomes" id="UP000321595">
    <property type="component" value="Chromosome"/>
</dbReference>
<comment type="subunit">
    <text evidence="2">Heterodimer of HisH and HisF.</text>
</comment>
<feature type="active site" description="Nucleophile" evidence="10">
    <location>
        <position position="80"/>
    </location>
</feature>
<keyword evidence="7" id="KW-0456">Lyase</keyword>
<dbReference type="PANTHER" id="PTHR42701">
    <property type="entry name" value="IMIDAZOLE GLYCEROL PHOSPHATE SYNTHASE SUBUNIT HISH"/>
    <property type="match status" value="1"/>
</dbReference>
<keyword evidence="6" id="KW-0368">Histidine biosynthesis</keyword>
<evidence type="ECO:0000256" key="5">
    <source>
        <dbReference type="ARBA" id="ARBA00022962"/>
    </source>
</evidence>